<protein>
    <submittedName>
        <fullName evidence="1">Uncharacterized protein</fullName>
    </submittedName>
</protein>
<evidence type="ECO:0000313" key="2">
    <source>
        <dbReference type="Proteomes" id="UP001054945"/>
    </source>
</evidence>
<keyword evidence="2" id="KW-1185">Reference proteome</keyword>
<organism evidence="1 2">
    <name type="scientific">Caerostris extrusa</name>
    <name type="common">Bark spider</name>
    <name type="synonym">Caerostris bankana</name>
    <dbReference type="NCBI Taxonomy" id="172846"/>
    <lineage>
        <taxon>Eukaryota</taxon>
        <taxon>Metazoa</taxon>
        <taxon>Ecdysozoa</taxon>
        <taxon>Arthropoda</taxon>
        <taxon>Chelicerata</taxon>
        <taxon>Arachnida</taxon>
        <taxon>Araneae</taxon>
        <taxon>Araneomorphae</taxon>
        <taxon>Entelegynae</taxon>
        <taxon>Araneoidea</taxon>
        <taxon>Araneidae</taxon>
        <taxon>Caerostris</taxon>
    </lineage>
</organism>
<reference evidence="1 2" key="1">
    <citation type="submission" date="2021-06" db="EMBL/GenBank/DDBJ databases">
        <title>Caerostris extrusa draft genome.</title>
        <authorList>
            <person name="Kono N."/>
            <person name="Arakawa K."/>
        </authorList>
    </citation>
    <scope>NUCLEOTIDE SEQUENCE [LARGE SCALE GENOMIC DNA]</scope>
</reference>
<name>A0AAV4MNH3_CAEEX</name>
<sequence>MSLLTADELKKLSLDIIIHQEITIVLVDPKDKRLSTFPLSHQSRYYLISLEGQRSLFFSRLIGSQSAPQRPSPTTHPREKEQNVLSFGLLFYPFLFLRQNRIRCCSCGSERQMPEHFSISPSKPLQPNRPGRPEIPYIFAIDWIELAPQRPPP</sequence>
<gene>
    <name evidence="1" type="ORF">CEXT_172281</name>
</gene>
<dbReference type="AlphaFoldDB" id="A0AAV4MNH3"/>
<evidence type="ECO:0000313" key="1">
    <source>
        <dbReference type="EMBL" id="GIX73918.1"/>
    </source>
</evidence>
<proteinExistence type="predicted"/>
<comment type="caution">
    <text evidence="1">The sequence shown here is derived from an EMBL/GenBank/DDBJ whole genome shotgun (WGS) entry which is preliminary data.</text>
</comment>
<dbReference type="Proteomes" id="UP001054945">
    <property type="component" value="Unassembled WGS sequence"/>
</dbReference>
<dbReference type="EMBL" id="BPLR01002456">
    <property type="protein sequence ID" value="GIX73918.1"/>
    <property type="molecule type" value="Genomic_DNA"/>
</dbReference>
<accession>A0AAV4MNH3</accession>